<sequence length="580" mass="65236">MSLPNKQPARQLRQRTPKEEGRDLRRGRIVGEQPFRRLFPPSLCGLMALLMKRATSPYIRETGEPSKTVPGSKKKPLLPKPRVTLRVEGKPTQFLVDTGAQHSVLLQTDGPLLNKKLWVQGATGNRQYPWTTRRTVDLGMSRVSHSFIVIPECPYPLLGRDLLTKMGAQIHFDPEGPQLLNRQGKPLQVLTLRLEDEYQLFKKQGLETGQMDWWLENYPQAWAETAGIGKAKNRPPIHIELKAQASPIADRQYPVSREAHEGIQPHIAHLPQLGILQKCQSAWNTPLLPVRKPGTNDYRPVQDLREVNKRVANLHSTTPNPYNLVSSLPPDRTWYLVLDLKDAFFCLPLAVKSQDYFAFKWKDPETGLAGQLTWTRLPQGFKNSPTIFDEALHQDLAVFQASNPQVTLLQYVDDLLLAAADEELCLEGTKHLLTELGELGYQASTKKAQICKRQPRDRWLTNARMTHYQTLLLNSDWVTFAPPASLNPATLLPDPDLDPPIHDCQQVLAEAHGWRKDLSDQPLTNAKATWYTDSSSFLEEGVRKAGAAIVDGQNLTWAQALPAGTSSQKAELIALTKPLN</sequence>
<dbReference type="Proteomes" id="UP000694923">
    <property type="component" value="Unplaced"/>
</dbReference>
<keyword evidence="6" id="KW-0233">DNA recombination</keyword>
<evidence type="ECO:0000256" key="3">
    <source>
        <dbReference type="ARBA" id="ARBA00022695"/>
    </source>
</evidence>
<keyword evidence="5" id="KW-0695">RNA-directed DNA polymerase</keyword>
<dbReference type="InterPro" id="IPR043128">
    <property type="entry name" value="Rev_trsase/Diguanyl_cyclase"/>
</dbReference>
<evidence type="ECO:0000256" key="6">
    <source>
        <dbReference type="ARBA" id="ARBA00023172"/>
    </source>
</evidence>
<dbReference type="PROSITE" id="PS50878">
    <property type="entry name" value="RT_POL"/>
    <property type="match status" value="1"/>
</dbReference>
<keyword evidence="11" id="KW-1185">Reference proteome</keyword>
<evidence type="ECO:0000256" key="7">
    <source>
        <dbReference type="SAM" id="MobiDB-lite"/>
    </source>
</evidence>
<dbReference type="InterPro" id="IPR001969">
    <property type="entry name" value="Aspartic_peptidase_AS"/>
</dbReference>
<feature type="domain" description="Reverse transcriptase" evidence="9">
    <location>
        <begin position="271"/>
        <end position="464"/>
    </location>
</feature>
<evidence type="ECO:0000256" key="4">
    <source>
        <dbReference type="ARBA" id="ARBA00022801"/>
    </source>
</evidence>
<dbReference type="PANTHER" id="PTHR33064:SF38">
    <property type="entry name" value="LRRGT00076-LIKE"/>
    <property type="match status" value="1"/>
</dbReference>
<evidence type="ECO:0000256" key="1">
    <source>
        <dbReference type="ARBA" id="ARBA00010879"/>
    </source>
</evidence>
<keyword evidence="4" id="KW-0378">Hydrolase</keyword>
<dbReference type="Gene3D" id="3.30.420.10">
    <property type="entry name" value="Ribonuclease H-like superfamily/Ribonuclease H"/>
    <property type="match status" value="1"/>
</dbReference>
<dbReference type="Pfam" id="PF00077">
    <property type="entry name" value="RVP"/>
    <property type="match status" value="1"/>
</dbReference>
<evidence type="ECO:0000259" key="9">
    <source>
        <dbReference type="PROSITE" id="PS50878"/>
    </source>
</evidence>
<dbReference type="PANTHER" id="PTHR33064">
    <property type="entry name" value="POL PROTEIN"/>
    <property type="match status" value="1"/>
</dbReference>
<feature type="compositionally biased region" description="Basic and acidic residues" evidence="7">
    <location>
        <begin position="16"/>
        <end position="26"/>
    </location>
</feature>
<dbReference type="InterPro" id="IPR002156">
    <property type="entry name" value="RNaseH_domain"/>
</dbReference>
<evidence type="ECO:0000313" key="12">
    <source>
        <dbReference type="RefSeq" id="XP_008565010.1"/>
    </source>
</evidence>
<dbReference type="CDD" id="cd06095">
    <property type="entry name" value="RP_RTVL_H_like"/>
    <property type="match status" value="1"/>
</dbReference>
<dbReference type="Gene3D" id="3.30.70.270">
    <property type="match status" value="1"/>
</dbReference>
<dbReference type="Pfam" id="PF00075">
    <property type="entry name" value="RNase_H"/>
    <property type="match status" value="1"/>
</dbReference>
<proteinExistence type="inferred from homology"/>
<dbReference type="InterPro" id="IPR036397">
    <property type="entry name" value="RNaseH_sf"/>
</dbReference>
<accession>A0ABM0Q9G9</accession>
<dbReference type="PROSITE" id="PS50175">
    <property type="entry name" value="ASP_PROT_RETROV"/>
    <property type="match status" value="1"/>
</dbReference>
<dbReference type="SUPFAM" id="SSF56672">
    <property type="entry name" value="DNA/RNA polymerases"/>
    <property type="match status" value="1"/>
</dbReference>
<protein>
    <submittedName>
        <fullName evidence="12">LOW QUALITY PROTEIN: uncharacterized protein LOC103585736</fullName>
    </submittedName>
</protein>
<gene>
    <name evidence="12" type="primary">LOC103585736</name>
</gene>
<dbReference type="RefSeq" id="XP_008565010.1">
    <property type="nucleotide sequence ID" value="XM_008566788.1"/>
</dbReference>
<dbReference type="PROSITE" id="PS50879">
    <property type="entry name" value="RNASE_H_1"/>
    <property type="match status" value="1"/>
</dbReference>
<dbReference type="InterPro" id="IPR051320">
    <property type="entry name" value="Viral_Replic_Matur_Polypro"/>
</dbReference>
<evidence type="ECO:0000259" key="8">
    <source>
        <dbReference type="PROSITE" id="PS50175"/>
    </source>
</evidence>
<dbReference type="InterPro" id="IPR012337">
    <property type="entry name" value="RNaseH-like_sf"/>
</dbReference>
<organism evidence="11 12">
    <name type="scientific">Galeopterus variegatus</name>
    <name type="common">Malayan flying lemur</name>
    <name type="synonym">Cynocephalus variegatus</name>
    <dbReference type="NCBI Taxonomy" id="482537"/>
    <lineage>
        <taxon>Eukaryota</taxon>
        <taxon>Metazoa</taxon>
        <taxon>Chordata</taxon>
        <taxon>Craniata</taxon>
        <taxon>Vertebrata</taxon>
        <taxon>Euteleostomi</taxon>
        <taxon>Mammalia</taxon>
        <taxon>Eutheria</taxon>
        <taxon>Euarchontoglires</taxon>
        <taxon>Dermoptera</taxon>
        <taxon>Cynocephalidae</taxon>
        <taxon>Galeopterus</taxon>
    </lineage>
</organism>
<evidence type="ECO:0000256" key="5">
    <source>
        <dbReference type="ARBA" id="ARBA00022918"/>
    </source>
</evidence>
<name>A0ABM0Q9G9_GALVR</name>
<keyword evidence="2" id="KW-0808">Transferase</keyword>
<keyword evidence="3" id="KW-0548">Nucleotidyltransferase</keyword>
<feature type="region of interest" description="Disordered" evidence="7">
    <location>
        <begin position="1"/>
        <end position="28"/>
    </location>
</feature>
<dbReference type="SUPFAM" id="SSF53098">
    <property type="entry name" value="Ribonuclease H-like"/>
    <property type="match status" value="1"/>
</dbReference>
<feature type="domain" description="Peptidase A2" evidence="8">
    <location>
        <begin position="92"/>
        <end position="162"/>
    </location>
</feature>
<feature type="domain" description="RNase H type-1" evidence="10">
    <location>
        <begin position="524"/>
        <end position="580"/>
    </location>
</feature>
<evidence type="ECO:0000313" key="11">
    <source>
        <dbReference type="Proteomes" id="UP000694923"/>
    </source>
</evidence>
<comment type="similarity">
    <text evidence="1">Belongs to the beta type-B retroviral polymerase family. HERV class-II K(HML-2) pol subfamily.</text>
</comment>
<dbReference type="InterPro" id="IPR043502">
    <property type="entry name" value="DNA/RNA_pol_sf"/>
</dbReference>
<evidence type="ECO:0000256" key="2">
    <source>
        <dbReference type="ARBA" id="ARBA00022679"/>
    </source>
</evidence>
<dbReference type="InterPro" id="IPR021109">
    <property type="entry name" value="Peptidase_aspartic_dom_sf"/>
</dbReference>
<dbReference type="InterPro" id="IPR000477">
    <property type="entry name" value="RT_dom"/>
</dbReference>
<dbReference type="Pfam" id="PF00078">
    <property type="entry name" value="RVT_1"/>
    <property type="match status" value="1"/>
</dbReference>
<dbReference type="SUPFAM" id="SSF50630">
    <property type="entry name" value="Acid proteases"/>
    <property type="match status" value="1"/>
</dbReference>
<evidence type="ECO:0000259" key="10">
    <source>
        <dbReference type="PROSITE" id="PS50879"/>
    </source>
</evidence>
<dbReference type="InterPro" id="IPR018061">
    <property type="entry name" value="Retropepsins"/>
</dbReference>
<dbReference type="InterPro" id="IPR001995">
    <property type="entry name" value="Peptidase_A2_cat"/>
</dbReference>
<reference evidence="12" key="1">
    <citation type="submission" date="2025-08" db="UniProtKB">
        <authorList>
            <consortium name="RefSeq"/>
        </authorList>
    </citation>
    <scope>IDENTIFICATION</scope>
</reference>
<dbReference type="PROSITE" id="PS00141">
    <property type="entry name" value="ASP_PROTEASE"/>
    <property type="match status" value="1"/>
</dbReference>
<dbReference type="GeneID" id="103585736"/>
<dbReference type="Gene3D" id="2.40.70.10">
    <property type="entry name" value="Acid Proteases"/>
    <property type="match status" value="1"/>
</dbReference>
<dbReference type="Gene3D" id="3.10.10.10">
    <property type="entry name" value="HIV Type 1 Reverse Transcriptase, subunit A, domain 1"/>
    <property type="match status" value="1"/>
</dbReference>